<dbReference type="AlphaFoldDB" id="A0A2M4DHY8"/>
<accession>A0A2M4DHY8</accession>
<sequence length="102" mass="11484">MIIVILLTTNIAASWSWVVVAIDECEKIHPVYFARSLARFSDGLAFHPVVFDPECSPFGFCNCTRNAHCFPYCFPCLGFFCVIVIKHATSVVQPRILSHQYG</sequence>
<proteinExistence type="predicted"/>
<name>A0A2M4DHY8_ANODA</name>
<reference evidence="2" key="1">
    <citation type="submission" date="2018-01" db="EMBL/GenBank/DDBJ databases">
        <title>An insight into the sialome of Amazonian anophelines.</title>
        <authorList>
            <person name="Ribeiro J.M."/>
            <person name="Scarpassa V."/>
            <person name="Calvo E."/>
        </authorList>
    </citation>
    <scope>NUCLEOTIDE SEQUENCE</scope>
</reference>
<keyword evidence="1" id="KW-0732">Signal</keyword>
<evidence type="ECO:0000256" key="1">
    <source>
        <dbReference type="SAM" id="SignalP"/>
    </source>
</evidence>
<dbReference type="EMBL" id="GGFL01012979">
    <property type="protein sequence ID" value="MBW77157.1"/>
    <property type="molecule type" value="Transcribed_RNA"/>
</dbReference>
<evidence type="ECO:0000313" key="2">
    <source>
        <dbReference type="EMBL" id="MBW77157.1"/>
    </source>
</evidence>
<feature type="signal peptide" evidence="1">
    <location>
        <begin position="1"/>
        <end position="16"/>
    </location>
</feature>
<feature type="chain" id="PRO_5014915204" evidence="1">
    <location>
        <begin position="17"/>
        <end position="102"/>
    </location>
</feature>
<protein>
    <submittedName>
        <fullName evidence="2">Putative secreted protein</fullName>
    </submittedName>
</protein>
<organism evidence="2">
    <name type="scientific">Anopheles darlingi</name>
    <name type="common">Mosquito</name>
    <dbReference type="NCBI Taxonomy" id="43151"/>
    <lineage>
        <taxon>Eukaryota</taxon>
        <taxon>Metazoa</taxon>
        <taxon>Ecdysozoa</taxon>
        <taxon>Arthropoda</taxon>
        <taxon>Hexapoda</taxon>
        <taxon>Insecta</taxon>
        <taxon>Pterygota</taxon>
        <taxon>Neoptera</taxon>
        <taxon>Endopterygota</taxon>
        <taxon>Diptera</taxon>
        <taxon>Nematocera</taxon>
        <taxon>Culicoidea</taxon>
        <taxon>Culicidae</taxon>
        <taxon>Anophelinae</taxon>
        <taxon>Anopheles</taxon>
    </lineage>
</organism>